<protein>
    <recommendedName>
        <fullName evidence="7">Zn(2)-C6 fungal-type domain-containing protein</fullName>
    </recommendedName>
</protein>
<feature type="region of interest" description="Disordered" evidence="6">
    <location>
        <begin position="1"/>
        <end position="28"/>
    </location>
</feature>
<dbReference type="PANTHER" id="PTHR47338">
    <property type="entry name" value="ZN(II)2CYS6 TRANSCRIPTION FACTOR (EUROFUNG)-RELATED"/>
    <property type="match status" value="1"/>
</dbReference>
<dbReference type="OrthoDB" id="2563500at2759"/>
<keyword evidence="5" id="KW-0539">Nucleus</keyword>
<feature type="domain" description="Zn(2)-C6 fungal-type" evidence="7">
    <location>
        <begin position="132"/>
        <end position="162"/>
    </location>
</feature>
<feature type="region of interest" description="Disordered" evidence="6">
    <location>
        <begin position="166"/>
        <end position="215"/>
    </location>
</feature>
<dbReference type="GO" id="GO:0008270">
    <property type="term" value="F:zinc ion binding"/>
    <property type="evidence" value="ECO:0007669"/>
    <property type="project" value="InterPro"/>
</dbReference>
<dbReference type="HOGENOM" id="CLU_008241_1_0_1"/>
<dbReference type="SUPFAM" id="SSF57701">
    <property type="entry name" value="Zn2/Cys6 DNA-binding domain"/>
    <property type="match status" value="2"/>
</dbReference>
<reference evidence="8 9" key="1">
    <citation type="submission" date="2012-10" db="EMBL/GenBank/DDBJ databases">
        <title>Genome sequencing and analysis of entomopathogenic fungi Beauveria bassiana D1-5.</title>
        <authorList>
            <person name="Li Q."/>
            <person name="Wang L."/>
            <person name="Zhang Z."/>
            <person name="Wang Q."/>
            <person name="Ren J."/>
            <person name="Wang M."/>
            <person name="Xu W."/>
            <person name="Wang J."/>
            <person name="Lu Y."/>
            <person name="Du Q."/>
            <person name="Sun Z."/>
        </authorList>
    </citation>
    <scope>NUCLEOTIDE SEQUENCE [LARGE SCALE GENOMIC DNA]</scope>
    <source>
        <strain evidence="8 9">D1-5</strain>
    </source>
</reference>
<keyword evidence="4" id="KW-0804">Transcription</keyword>
<evidence type="ECO:0000256" key="2">
    <source>
        <dbReference type="ARBA" id="ARBA00022723"/>
    </source>
</evidence>
<feature type="domain" description="Zn(2)-C6 fungal-type" evidence="7">
    <location>
        <begin position="69"/>
        <end position="97"/>
    </location>
</feature>
<dbReference type="SMART" id="SM00066">
    <property type="entry name" value="GAL4"/>
    <property type="match status" value="2"/>
</dbReference>
<evidence type="ECO:0000256" key="1">
    <source>
        <dbReference type="ARBA" id="ARBA00004123"/>
    </source>
</evidence>
<dbReference type="InterPro" id="IPR007219">
    <property type="entry name" value="XnlR_reg_dom"/>
</dbReference>
<dbReference type="GO" id="GO:0003677">
    <property type="term" value="F:DNA binding"/>
    <property type="evidence" value="ECO:0007669"/>
    <property type="project" value="InterPro"/>
</dbReference>
<keyword evidence="3" id="KW-0805">Transcription regulation</keyword>
<dbReference type="GO" id="GO:0005634">
    <property type="term" value="C:nucleus"/>
    <property type="evidence" value="ECO:0007669"/>
    <property type="project" value="UniProtKB-SubCell"/>
</dbReference>
<dbReference type="GO" id="GO:0000981">
    <property type="term" value="F:DNA-binding transcription factor activity, RNA polymerase II-specific"/>
    <property type="evidence" value="ECO:0007669"/>
    <property type="project" value="InterPro"/>
</dbReference>
<dbReference type="InterPro" id="IPR001138">
    <property type="entry name" value="Zn2Cys6_DnaBD"/>
</dbReference>
<dbReference type="STRING" id="1245745.A0A0A2VYC5"/>
<comment type="caution">
    <text evidence="8">The sequence shown here is derived from an EMBL/GenBank/DDBJ whole genome shotgun (WGS) entry which is preliminary data.</text>
</comment>
<dbReference type="Pfam" id="PF04082">
    <property type="entry name" value="Fungal_trans"/>
    <property type="match status" value="1"/>
</dbReference>
<dbReference type="PROSITE" id="PS50048">
    <property type="entry name" value="ZN2_CY6_FUNGAL_2"/>
    <property type="match status" value="2"/>
</dbReference>
<accession>A0A0A2VYC5</accession>
<dbReference type="GO" id="GO:0006351">
    <property type="term" value="P:DNA-templated transcription"/>
    <property type="evidence" value="ECO:0007669"/>
    <property type="project" value="InterPro"/>
</dbReference>
<feature type="compositionally biased region" description="Polar residues" evidence="6">
    <location>
        <begin position="829"/>
        <end position="846"/>
    </location>
</feature>
<feature type="compositionally biased region" description="Polar residues" evidence="6">
    <location>
        <begin position="263"/>
        <end position="285"/>
    </location>
</feature>
<feature type="region of interest" description="Disordered" evidence="6">
    <location>
        <begin position="802"/>
        <end position="858"/>
    </location>
</feature>
<dbReference type="Gene3D" id="4.10.240.10">
    <property type="entry name" value="Zn(2)-C6 fungal-type DNA-binding domain"/>
    <property type="match status" value="2"/>
</dbReference>
<dbReference type="CDD" id="cd00067">
    <property type="entry name" value="GAL4"/>
    <property type="match status" value="2"/>
</dbReference>
<evidence type="ECO:0000259" key="7">
    <source>
        <dbReference type="PROSITE" id="PS50048"/>
    </source>
</evidence>
<comment type="subcellular location">
    <subcellularLocation>
        <location evidence="1">Nucleus</location>
    </subcellularLocation>
</comment>
<dbReference type="Pfam" id="PF00172">
    <property type="entry name" value="Zn_clus"/>
    <property type="match status" value="2"/>
</dbReference>
<evidence type="ECO:0000313" key="8">
    <source>
        <dbReference type="EMBL" id="KGQ12916.1"/>
    </source>
</evidence>
<evidence type="ECO:0000256" key="3">
    <source>
        <dbReference type="ARBA" id="ARBA00023015"/>
    </source>
</evidence>
<dbReference type="InterPro" id="IPR050815">
    <property type="entry name" value="TF_fung"/>
</dbReference>
<proteinExistence type="predicted"/>
<feature type="compositionally biased region" description="Polar residues" evidence="6">
    <location>
        <begin position="172"/>
        <end position="189"/>
    </location>
</feature>
<feature type="region of interest" description="Disordered" evidence="6">
    <location>
        <begin position="243"/>
        <end position="311"/>
    </location>
</feature>
<dbReference type="CDD" id="cd12148">
    <property type="entry name" value="fungal_TF_MHR"/>
    <property type="match status" value="1"/>
</dbReference>
<dbReference type="InterPro" id="IPR036864">
    <property type="entry name" value="Zn2-C6_fun-type_DNA-bd_sf"/>
</dbReference>
<keyword evidence="2" id="KW-0479">Metal-binding</keyword>
<dbReference type="EMBL" id="ANFO01000075">
    <property type="protein sequence ID" value="KGQ12916.1"/>
    <property type="molecule type" value="Genomic_DNA"/>
</dbReference>
<dbReference type="PANTHER" id="PTHR47338:SF7">
    <property type="entry name" value="ZN(II)2CYS6 TRANSCRIPTION FACTOR (EUROFUNG)"/>
    <property type="match status" value="1"/>
</dbReference>
<name>A0A0A2VYC5_BEABA</name>
<sequence length="929" mass="105409">MPATAVEPTEQAATAAASNDGPKSDIGQCPRNLTTRSAPIYYRPFFFLDLFRFLLLYFTDMVPIISPVACLICRSRKVRCDRSLPDCRNCLRLGVPCPGYDRENEFISRKELQKSADDIFRAAGVEKRKVGSCEECRASKHRCTKTRPACRRCILRNLKCTYPGKQDREPSISGSLSPGKQTHGTTPTKQEPRDTYTPIDMHPIRPEPDQRQFQPLNRQSVPSEEPLQMNYQHAQYQLPQLRHHQESPSTHGHAYNPIAAPNGLNNYTHQPMTHDSYQVTPSLPNIPQYQPQPPQPQQHMQPPQNPKPRAALPNVLAQEPAGVYSERLPENRSFRETLIKTYFNRSAPLRNLSFIHRPSFMKSLDQDSVVQDYGEPLLYVMCALGARHLYFDHVAECGEQMVVDANQVPGEKWAVKARQDAMRDLHAPDVHNLMTMVLLCDYSLREDKNAMVFVLISVLYRMVRLLGLDSYRPLDVNATPTEIMERESEIRLVWACYYLDVLVGNGVEKNLCWRDDVPSIPLPCPEQNFTSQTASQPYFLEEIEQNDMSEVVPHLDFQALSILILRLRSKVMHLIRTPEKDCKVWDNDSKFLQIIHRLETILAKLPEKYYMTDINMYILREDNILGAVFVLHLLMHAVIFDLTRTSLAGFNFPLSNDFKVAPEDFKTKCQDLCRHHAIEVSQLFRRALYMGRSACDDLFCVDAAFESSKVQLVYAATVNHSPFIVQQTKSNLCTNIECLQTFSRDTATRNSVLRALLPICTLFGFREIAEKFAPSGEAPDETEVTGSADMHHLSRLAPFRRGRSELQRASHTSHSPRTSSSSSNAYPSPMTQSSRNMPPRSANSHNAPPFSGMMPMTMDGSMGPMTPGTSQRPPLQIMPSAGVMAQNGAMLQPSIDDYIKTADEMSNLLTWNMPDLSPWFTFDNMMLPS</sequence>
<organism evidence="8 9">
    <name type="scientific">Beauveria bassiana D1-5</name>
    <dbReference type="NCBI Taxonomy" id="1245745"/>
    <lineage>
        <taxon>Eukaryota</taxon>
        <taxon>Fungi</taxon>
        <taxon>Dikarya</taxon>
        <taxon>Ascomycota</taxon>
        <taxon>Pezizomycotina</taxon>
        <taxon>Sordariomycetes</taxon>
        <taxon>Hypocreomycetidae</taxon>
        <taxon>Hypocreales</taxon>
        <taxon>Cordycipitaceae</taxon>
        <taxon>Beauveria</taxon>
    </lineage>
</organism>
<dbReference type="Proteomes" id="UP000030106">
    <property type="component" value="Unassembled WGS sequence"/>
</dbReference>
<evidence type="ECO:0000256" key="6">
    <source>
        <dbReference type="SAM" id="MobiDB-lite"/>
    </source>
</evidence>
<dbReference type="eggNOG" id="ENOG502QWTJ">
    <property type="taxonomic scope" value="Eukaryota"/>
</dbReference>
<evidence type="ECO:0000256" key="5">
    <source>
        <dbReference type="ARBA" id="ARBA00023242"/>
    </source>
</evidence>
<evidence type="ECO:0000256" key="4">
    <source>
        <dbReference type="ARBA" id="ARBA00023163"/>
    </source>
</evidence>
<gene>
    <name evidence="8" type="ORF">BBAD15_g1330</name>
</gene>
<dbReference type="PROSITE" id="PS00463">
    <property type="entry name" value="ZN2_CY6_FUNGAL_1"/>
    <property type="match status" value="2"/>
</dbReference>
<dbReference type="AlphaFoldDB" id="A0A0A2VYC5"/>
<feature type="compositionally biased region" description="Low complexity" evidence="6">
    <location>
        <begin position="809"/>
        <end position="828"/>
    </location>
</feature>
<evidence type="ECO:0000313" key="9">
    <source>
        <dbReference type="Proteomes" id="UP000030106"/>
    </source>
</evidence>